<dbReference type="AlphaFoldDB" id="A0A1B0BZ99"/>
<evidence type="ECO:0000313" key="4">
    <source>
        <dbReference type="Proteomes" id="UP000092460"/>
    </source>
</evidence>
<keyword evidence="1" id="KW-0072">Autophagy</keyword>
<dbReference type="EnsemblMetazoa" id="GPPI044925-RA">
    <property type="protein sequence ID" value="GPPI044925-PA"/>
    <property type="gene ID" value="GPPI044925"/>
</dbReference>
<sequence>MFMAGDNHKKQIEEQLLPMFFLEKNMLSYFLHIVRQKIGGSSFVCVQLLQTLNILFENIRNETSLCGLMLTW</sequence>
<evidence type="ECO:0000259" key="2">
    <source>
        <dbReference type="Pfam" id="PF09758"/>
    </source>
</evidence>
<dbReference type="GO" id="GO:0006914">
    <property type="term" value="P:autophagy"/>
    <property type="evidence" value="ECO:0007669"/>
    <property type="project" value="UniProtKB-KW"/>
</dbReference>
<feature type="domain" description="FPL" evidence="2">
    <location>
        <begin position="2"/>
        <end position="66"/>
    </location>
</feature>
<dbReference type="PANTHER" id="PTHR21481">
    <property type="entry name" value="PROTEIN CLEC16A"/>
    <property type="match status" value="1"/>
</dbReference>
<proteinExistence type="predicted"/>
<protein>
    <recommendedName>
        <fullName evidence="2">FPL domain-containing protein</fullName>
    </recommendedName>
</protein>
<accession>A0A1B0BZ99</accession>
<dbReference type="VEuPathDB" id="VectorBase:GPPI044925"/>
<organism evidence="3 4">
    <name type="scientific">Glossina palpalis gambiensis</name>
    <dbReference type="NCBI Taxonomy" id="67801"/>
    <lineage>
        <taxon>Eukaryota</taxon>
        <taxon>Metazoa</taxon>
        <taxon>Ecdysozoa</taxon>
        <taxon>Arthropoda</taxon>
        <taxon>Hexapoda</taxon>
        <taxon>Insecta</taxon>
        <taxon>Pterygota</taxon>
        <taxon>Neoptera</taxon>
        <taxon>Endopterygota</taxon>
        <taxon>Diptera</taxon>
        <taxon>Brachycera</taxon>
        <taxon>Muscomorpha</taxon>
        <taxon>Hippoboscoidea</taxon>
        <taxon>Glossinidae</taxon>
        <taxon>Glossina</taxon>
    </lineage>
</organism>
<dbReference type="GO" id="GO:0005770">
    <property type="term" value="C:late endosome"/>
    <property type="evidence" value="ECO:0007669"/>
    <property type="project" value="TreeGrafter"/>
</dbReference>
<evidence type="ECO:0000256" key="1">
    <source>
        <dbReference type="ARBA" id="ARBA00023006"/>
    </source>
</evidence>
<dbReference type="InterPro" id="IPR019155">
    <property type="entry name" value="CLEC16A/TT9_N"/>
</dbReference>
<reference evidence="4" key="1">
    <citation type="submission" date="2015-01" db="EMBL/GenBank/DDBJ databases">
        <authorList>
            <person name="Aksoy S."/>
            <person name="Warren W."/>
            <person name="Wilson R.K."/>
        </authorList>
    </citation>
    <scope>NUCLEOTIDE SEQUENCE [LARGE SCALE GENOMIC DNA]</scope>
    <source>
        <strain evidence="4">IAEA</strain>
    </source>
</reference>
<dbReference type="GO" id="GO:0007034">
    <property type="term" value="P:vacuolar transport"/>
    <property type="evidence" value="ECO:0007669"/>
    <property type="project" value="TreeGrafter"/>
</dbReference>
<dbReference type="GO" id="GO:0005794">
    <property type="term" value="C:Golgi apparatus"/>
    <property type="evidence" value="ECO:0007669"/>
    <property type="project" value="TreeGrafter"/>
</dbReference>
<dbReference type="InterPro" id="IPR039272">
    <property type="entry name" value="CLEC16A/TT9"/>
</dbReference>
<dbReference type="GO" id="GO:0016197">
    <property type="term" value="P:endosomal transport"/>
    <property type="evidence" value="ECO:0007669"/>
    <property type="project" value="TreeGrafter"/>
</dbReference>
<evidence type="ECO:0000313" key="3">
    <source>
        <dbReference type="EnsemblMetazoa" id="GPPI044925-PA"/>
    </source>
</evidence>
<dbReference type="GO" id="GO:1901096">
    <property type="term" value="P:regulation of autophagosome maturation"/>
    <property type="evidence" value="ECO:0007669"/>
    <property type="project" value="TreeGrafter"/>
</dbReference>
<dbReference type="Proteomes" id="UP000092460">
    <property type="component" value="Unassembled WGS sequence"/>
</dbReference>
<dbReference type="EMBL" id="JXJN01023028">
    <property type="status" value="NOT_ANNOTATED_CDS"/>
    <property type="molecule type" value="Genomic_DNA"/>
</dbReference>
<reference evidence="3" key="2">
    <citation type="submission" date="2020-05" db="UniProtKB">
        <authorList>
            <consortium name="EnsemblMetazoa"/>
        </authorList>
    </citation>
    <scope>IDENTIFICATION</scope>
    <source>
        <strain evidence="3">IAEA</strain>
    </source>
</reference>
<dbReference type="PANTHER" id="PTHR21481:SF0">
    <property type="entry name" value="PROTEIN CLEC16A"/>
    <property type="match status" value="1"/>
</dbReference>
<keyword evidence="4" id="KW-1185">Reference proteome</keyword>
<name>A0A1B0BZ99_9MUSC</name>
<dbReference type="Pfam" id="PF09758">
    <property type="entry name" value="FPL"/>
    <property type="match status" value="1"/>
</dbReference>